<proteinExistence type="predicted"/>
<gene>
    <name evidence="2" type="ORF">ElyMa_002583000</name>
</gene>
<keyword evidence="1" id="KW-0732">Signal</keyword>
<keyword evidence="3" id="KW-1185">Reference proteome</keyword>
<accession>A0AAV4H3D2</accession>
<organism evidence="2 3">
    <name type="scientific">Elysia marginata</name>
    <dbReference type="NCBI Taxonomy" id="1093978"/>
    <lineage>
        <taxon>Eukaryota</taxon>
        <taxon>Metazoa</taxon>
        <taxon>Spiralia</taxon>
        <taxon>Lophotrochozoa</taxon>
        <taxon>Mollusca</taxon>
        <taxon>Gastropoda</taxon>
        <taxon>Heterobranchia</taxon>
        <taxon>Euthyneura</taxon>
        <taxon>Panpulmonata</taxon>
        <taxon>Sacoglossa</taxon>
        <taxon>Placobranchoidea</taxon>
        <taxon>Plakobranchidae</taxon>
        <taxon>Elysia</taxon>
    </lineage>
</organism>
<reference evidence="2 3" key="1">
    <citation type="journal article" date="2021" name="Elife">
        <title>Chloroplast acquisition without the gene transfer in kleptoplastic sea slugs, Plakobranchus ocellatus.</title>
        <authorList>
            <person name="Maeda T."/>
            <person name="Takahashi S."/>
            <person name="Yoshida T."/>
            <person name="Shimamura S."/>
            <person name="Takaki Y."/>
            <person name="Nagai Y."/>
            <person name="Toyoda A."/>
            <person name="Suzuki Y."/>
            <person name="Arimoto A."/>
            <person name="Ishii H."/>
            <person name="Satoh N."/>
            <person name="Nishiyama T."/>
            <person name="Hasebe M."/>
            <person name="Maruyama T."/>
            <person name="Minagawa J."/>
            <person name="Obokata J."/>
            <person name="Shigenobu S."/>
        </authorList>
    </citation>
    <scope>NUCLEOTIDE SEQUENCE [LARGE SCALE GENOMIC DNA]</scope>
</reference>
<evidence type="ECO:0000313" key="3">
    <source>
        <dbReference type="Proteomes" id="UP000762676"/>
    </source>
</evidence>
<evidence type="ECO:0000313" key="2">
    <source>
        <dbReference type="EMBL" id="GFR91055.1"/>
    </source>
</evidence>
<protein>
    <submittedName>
        <fullName evidence="2">Uncharacterized protein</fullName>
    </submittedName>
</protein>
<feature type="signal peptide" evidence="1">
    <location>
        <begin position="1"/>
        <end position="19"/>
    </location>
</feature>
<feature type="chain" id="PRO_5043551202" evidence="1">
    <location>
        <begin position="20"/>
        <end position="237"/>
    </location>
</feature>
<name>A0AAV4H3D2_9GAST</name>
<sequence length="237" mass="26550">MKFFHVTAALCLIVVQAVAFNAPVDDTVVDGLLDVLGITPDMNADNITFNLYAGFGRFNAIVANFDTDQLVQPLLQIKSVLEPISQQLDGLTRDRFLQGAQSLVLVYKKWMAGVLVSLGFDVYDSRYDALRAEYNGIFNASYQALLDQTKDLNDDELKKYVEDEIEEILAYVDNVISSIGSFDFTLVATFFNDLQNSLAATLTNMPNFTYDQFREEFKYHLGILSNLPLYLAFANSG</sequence>
<comment type="caution">
    <text evidence="2">The sequence shown here is derived from an EMBL/GenBank/DDBJ whole genome shotgun (WGS) entry which is preliminary data.</text>
</comment>
<dbReference type="EMBL" id="BMAT01005321">
    <property type="protein sequence ID" value="GFR91055.1"/>
    <property type="molecule type" value="Genomic_DNA"/>
</dbReference>
<dbReference type="AlphaFoldDB" id="A0AAV4H3D2"/>
<evidence type="ECO:0000256" key="1">
    <source>
        <dbReference type="SAM" id="SignalP"/>
    </source>
</evidence>
<dbReference type="Proteomes" id="UP000762676">
    <property type="component" value="Unassembled WGS sequence"/>
</dbReference>